<evidence type="ECO:0000256" key="1">
    <source>
        <dbReference type="ARBA" id="ARBA00000370"/>
    </source>
</evidence>
<gene>
    <name evidence="8" type="ORF">LY60_02059</name>
</gene>
<protein>
    <submittedName>
        <fullName evidence="8">2,3-bisphosphoglycerate-independent phosphoglycerate mutase</fullName>
    </submittedName>
</protein>
<dbReference type="Proteomes" id="UP000315343">
    <property type="component" value="Unassembled WGS sequence"/>
</dbReference>
<reference evidence="8 9" key="1">
    <citation type="submission" date="2019-07" db="EMBL/GenBank/DDBJ databases">
        <title>Genomic Encyclopedia of Type Strains, Phase I: the one thousand microbial genomes (KMG-I) project.</title>
        <authorList>
            <person name="Kyrpides N."/>
        </authorList>
    </citation>
    <scope>NUCLEOTIDE SEQUENCE [LARGE SCALE GENOMIC DNA]</scope>
    <source>
        <strain evidence="8 9">DSM 13558</strain>
    </source>
</reference>
<proteinExistence type="inferred from homology"/>
<evidence type="ECO:0000313" key="9">
    <source>
        <dbReference type="Proteomes" id="UP000315343"/>
    </source>
</evidence>
<dbReference type="OrthoDB" id="9804453at2"/>
<evidence type="ECO:0000256" key="2">
    <source>
        <dbReference type="ARBA" id="ARBA00002315"/>
    </source>
</evidence>
<dbReference type="Pfam" id="PF10143">
    <property type="entry name" value="PhosphMutase"/>
    <property type="match status" value="1"/>
</dbReference>
<evidence type="ECO:0000313" key="8">
    <source>
        <dbReference type="EMBL" id="TWH79741.1"/>
    </source>
</evidence>
<comment type="pathway">
    <text evidence="3">Carbohydrate degradation.</text>
</comment>
<dbReference type="GO" id="GO:0046872">
    <property type="term" value="F:metal ion binding"/>
    <property type="evidence" value="ECO:0007669"/>
    <property type="project" value="InterPro"/>
</dbReference>
<comment type="function">
    <text evidence="2">Catalyzes the interconversion of 2-phosphoglycerate and 3-phosphoglycerate.</text>
</comment>
<evidence type="ECO:0000256" key="4">
    <source>
        <dbReference type="ARBA" id="ARBA00005524"/>
    </source>
</evidence>
<evidence type="ECO:0000256" key="6">
    <source>
        <dbReference type="ARBA" id="ARBA00023235"/>
    </source>
</evidence>
<keyword evidence="5" id="KW-0324">Glycolysis</keyword>
<dbReference type="EMBL" id="VLKH01000005">
    <property type="protein sequence ID" value="TWH79741.1"/>
    <property type="molecule type" value="Genomic_DNA"/>
</dbReference>
<keyword evidence="6" id="KW-0413">Isomerase</keyword>
<dbReference type="GO" id="GO:0006096">
    <property type="term" value="P:glycolytic process"/>
    <property type="evidence" value="ECO:0007669"/>
    <property type="project" value="UniProtKB-KW"/>
</dbReference>
<comment type="catalytic activity">
    <reaction evidence="1">
        <text>(2R)-2-phosphoglycerate = (2R)-3-phosphoglycerate</text>
        <dbReference type="Rhea" id="RHEA:15901"/>
        <dbReference type="ChEBI" id="CHEBI:58272"/>
        <dbReference type="ChEBI" id="CHEBI:58289"/>
        <dbReference type="EC" id="5.4.2.12"/>
    </reaction>
</comment>
<sequence>MKTILVIIDGLSEDKIHELGNKTPLEFACTPFIDKIIEQGHHSQRTFYPSNMQPDSLNCILAILGVDERYIPKNRAFLEALASNIHVEHDEVVLRCNLISIKDEKLESFNGINLTEEQMKNASLNVKTTGEIKFHHISGYRNLIVLKKNREIMLMKNIPPHENVGSSMAEILKSFEHIEILKEFVLHNKFFINGHSYMFYPWGPSEYSEIPSFHELYQKSCSCVCSAEIVKGIAKAMKIDVAALKNSTADINTDLKEKSSAVLRELKDHDVVIAHINGTDEASHRKDLSGKISFIEKIDSDFMREIYNNACDTRIIVVSDHQTSSLSGRHEKGNVDVICFEKTRGKE</sequence>
<dbReference type="InterPro" id="IPR006124">
    <property type="entry name" value="Metalloenzyme"/>
</dbReference>
<feature type="domain" description="Metalloenzyme" evidence="7">
    <location>
        <begin position="1"/>
        <end position="343"/>
    </location>
</feature>
<evidence type="ECO:0000256" key="5">
    <source>
        <dbReference type="ARBA" id="ARBA00023152"/>
    </source>
</evidence>
<keyword evidence="9" id="KW-1185">Reference proteome</keyword>
<dbReference type="PANTHER" id="PTHR31209:SF4">
    <property type="entry name" value="2,3-BISPHOSPHOGLYCERATE-INDEPENDENT PHOSPHOGLYCERATE MUTASE"/>
    <property type="match status" value="1"/>
</dbReference>
<dbReference type="RefSeq" id="WP_145082990.1">
    <property type="nucleotide sequence ID" value="NZ_JAYFNS010000029.1"/>
</dbReference>
<comment type="similarity">
    <text evidence="4">Belongs to the BPG-independent phosphoglycerate mutase family. A-PGAM subfamily.</text>
</comment>
<accession>A0A562J996</accession>
<evidence type="ECO:0000259" key="7">
    <source>
        <dbReference type="Pfam" id="PF01676"/>
    </source>
</evidence>
<organism evidence="8 9">
    <name type="scientific">Sedimentibacter saalensis</name>
    <dbReference type="NCBI Taxonomy" id="130788"/>
    <lineage>
        <taxon>Bacteria</taxon>
        <taxon>Bacillati</taxon>
        <taxon>Bacillota</taxon>
        <taxon>Tissierellia</taxon>
        <taxon>Sedimentibacter</taxon>
    </lineage>
</organism>
<dbReference type="PANTHER" id="PTHR31209">
    <property type="entry name" value="COFACTOR-INDEPENDENT PHOSPHOGLYCERATE MUTASE"/>
    <property type="match status" value="1"/>
</dbReference>
<dbReference type="SUPFAM" id="SSF53649">
    <property type="entry name" value="Alkaline phosphatase-like"/>
    <property type="match status" value="1"/>
</dbReference>
<dbReference type="InterPro" id="IPR004456">
    <property type="entry name" value="Pglycerate_mutase_ApgM"/>
</dbReference>
<dbReference type="Pfam" id="PF01676">
    <property type="entry name" value="Metalloenzyme"/>
    <property type="match status" value="1"/>
</dbReference>
<dbReference type="InterPro" id="IPR017850">
    <property type="entry name" value="Alkaline_phosphatase_core_sf"/>
</dbReference>
<dbReference type="GO" id="GO:0004619">
    <property type="term" value="F:phosphoglycerate mutase activity"/>
    <property type="evidence" value="ECO:0007669"/>
    <property type="project" value="UniProtKB-EC"/>
</dbReference>
<evidence type="ECO:0000256" key="3">
    <source>
        <dbReference type="ARBA" id="ARBA00004921"/>
    </source>
</evidence>
<dbReference type="Gene3D" id="3.40.720.10">
    <property type="entry name" value="Alkaline Phosphatase, subunit A"/>
    <property type="match status" value="2"/>
</dbReference>
<dbReference type="AlphaFoldDB" id="A0A562J996"/>
<name>A0A562J996_9FIRM</name>
<comment type="caution">
    <text evidence="8">The sequence shown here is derived from an EMBL/GenBank/DDBJ whole genome shotgun (WGS) entry which is preliminary data.</text>
</comment>